<evidence type="ECO:0000313" key="1">
    <source>
        <dbReference type="EMBL" id="GEO04574.1"/>
    </source>
</evidence>
<dbReference type="InterPro" id="IPR018247">
    <property type="entry name" value="EF_Hand_1_Ca_BS"/>
</dbReference>
<keyword evidence="2" id="KW-1185">Reference proteome</keyword>
<evidence type="ECO:0008006" key="3">
    <source>
        <dbReference type="Google" id="ProtNLM"/>
    </source>
</evidence>
<comment type="caution">
    <text evidence="1">The sequence shown here is derived from an EMBL/GenBank/DDBJ whole genome shotgun (WGS) entry which is preliminary data.</text>
</comment>
<dbReference type="EMBL" id="BJYS01000016">
    <property type="protein sequence ID" value="GEO04574.1"/>
    <property type="molecule type" value="Genomic_DNA"/>
</dbReference>
<sequence>MVKENNHYRQVVKITDESFDPQQLHAYNLYISYGRDRVRVGVVDTDRNKFISLEDYQVSHIYTPLQGAQVFNEVFSGHPYVFSPDWHQIKLAVNNHNFTFIPDTLFEADAAADYLSLNCDFDADHEKIFTYKHTSIEAVNIFSADKYLTQIWERQLPGKELKYLHLTCPLIASLLHYGERTSEKRLYAYVQNKSLCLLIMQEGKLEFCNLFQCSTPEDFLYFFVLVMQEQKLNPEHDRVTLWGDLEHDSALFTLLRSYIRNVQFGSRPPDVSYSYKIEDLFQHHYLDVFGMHFC</sequence>
<organism evidence="1 2">
    <name type="scientific">Adhaeribacter aerolatus</name>
    <dbReference type="NCBI Taxonomy" id="670289"/>
    <lineage>
        <taxon>Bacteria</taxon>
        <taxon>Pseudomonadati</taxon>
        <taxon>Bacteroidota</taxon>
        <taxon>Cytophagia</taxon>
        <taxon>Cytophagales</taxon>
        <taxon>Hymenobacteraceae</taxon>
        <taxon>Adhaeribacter</taxon>
    </lineage>
</organism>
<evidence type="ECO:0000313" key="2">
    <source>
        <dbReference type="Proteomes" id="UP000321532"/>
    </source>
</evidence>
<protein>
    <recommendedName>
        <fullName evidence="3">DUF3822 domain-containing protein</fullName>
    </recommendedName>
</protein>
<proteinExistence type="predicted"/>
<reference evidence="1 2" key="1">
    <citation type="submission" date="2019-07" db="EMBL/GenBank/DDBJ databases">
        <title>Whole genome shotgun sequence of Adhaeribacter aerolatus NBRC 106133.</title>
        <authorList>
            <person name="Hosoyama A."/>
            <person name="Uohara A."/>
            <person name="Ohji S."/>
            <person name="Ichikawa N."/>
        </authorList>
    </citation>
    <scope>NUCLEOTIDE SEQUENCE [LARGE SCALE GENOMIC DNA]</scope>
    <source>
        <strain evidence="1 2">NBRC 106133</strain>
    </source>
</reference>
<dbReference type="OrthoDB" id="658622at2"/>
<dbReference type="CDD" id="cd24013">
    <property type="entry name" value="ASKHA_ATPase_BT3980-like"/>
    <property type="match status" value="1"/>
</dbReference>
<gene>
    <name evidence="1" type="ORF">AAE02nite_22380</name>
</gene>
<dbReference type="RefSeq" id="WP_146897844.1">
    <property type="nucleotide sequence ID" value="NZ_BJYS01000016.1"/>
</dbReference>
<dbReference type="AlphaFoldDB" id="A0A512AXZ0"/>
<dbReference type="Pfam" id="PF12864">
    <property type="entry name" value="DUF3822"/>
    <property type="match status" value="1"/>
</dbReference>
<dbReference type="InterPro" id="IPR024213">
    <property type="entry name" value="DUF3822"/>
</dbReference>
<dbReference type="Proteomes" id="UP000321532">
    <property type="component" value="Unassembled WGS sequence"/>
</dbReference>
<dbReference type="Gene3D" id="3.30.420.260">
    <property type="match status" value="1"/>
</dbReference>
<dbReference type="PROSITE" id="PS00018">
    <property type="entry name" value="EF_HAND_1"/>
    <property type="match status" value="1"/>
</dbReference>
<dbReference type="Gene3D" id="3.30.420.250">
    <property type="match status" value="1"/>
</dbReference>
<accession>A0A512AXZ0</accession>
<name>A0A512AXZ0_9BACT</name>